<dbReference type="Proteomes" id="UP001208938">
    <property type="component" value="Unassembled WGS sequence"/>
</dbReference>
<sequence length="52" mass="5861">MSEDDKATGAKADAQINASLRKHLAEIEREETPERLLKLATELQQLLRQGRS</sequence>
<organism evidence="1 2">
    <name type="scientific">Pararhodobacter zhoushanensis</name>
    <dbReference type="NCBI Taxonomy" id="2479545"/>
    <lineage>
        <taxon>Bacteria</taxon>
        <taxon>Pseudomonadati</taxon>
        <taxon>Pseudomonadota</taxon>
        <taxon>Alphaproteobacteria</taxon>
        <taxon>Rhodobacterales</taxon>
        <taxon>Paracoccaceae</taxon>
        <taxon>Pararhodobacter</taxon>
    </lineage>
</organism>
<name>A0ABT3H1J9_9RHOB</name>
<dbReference type="EMBL" id="JAPDFL010000001">
    <property type="protein sequence ID" value="MCW1933666.1"/>
    <property type="molecule type" value="Genomic_DNA"/>
</dbReference>
<evidence type="ECO:0000313" key="2">
    <source>
        <dbReference type="Proteomes" id="UP001208938"/>
    </source>
</evidence>
<dbReference type="RefSeq" id="WP_264506546.1">
    <property type="nucleotide sequence ID" value="NZ_JAPDFL010000001.1"/>
</dbReference>
<reference evidence="1 2" key="1">
    <citation type="submission" date="2022-10" db="EMBL/GenBank/DDBJ databases">
        <title>Pararhodobacter sp. nov., isolated from marine algae.</title>
        <authorList>
            <person name="Choi B.J."/>
            <person name="Kim J.M."/>
            <person name="Lee J.K."/>
            <person name="Choi D.G."/>
            <person name="Jeon C.O."/>
        </authorList>
    </citation>
    <scope>NUCLEOTIDE SEQUENCE [LARGE SCALE GENOMIC DNA]</scope>
    <source>
        <strain evidence="1 2">ZQ420</strain>
    </source>
</reference>
<keyword evidence="2" id="KW-1185">Reference proteome</keyword>
<protein>
    <recommendedName>
        <fullName evidence="3">Anti-sigma factor NepR domain-containing protein</fullName>
    </recommendedName>
</protein>
<gene>
    <name evidence="1" type="ORF">OKW52_15720</name>
</gene>
<evidence type="ECO:0000313" key="1">
    <source>
        <dbReference type="EMBL" id="MCW1933666.1"/>
    </source>
</evidence>
<comment type="caution">
    <text evidence="1">The sequence shown here is derived from an EMBL/GenBank/DDBJ whole genome shotgun (WGS) entry which is preliminary data.</text>
</comment>
<evidence type="ECO:0008006" key="3">
    <source>
        <dbReference type="Google" id="ProtNLM"/>
    </source>
</evidence>
<proteinExistence type="predicted"/>
<accession>A0ABT3H1J9</accession>